<dbReference type="CDD" id="cd02933">
    <property type="entry name" value="OYE_like_FMN"/>
    <property type="match status" value="1"/>
</dbReference>
<dbReference type="EMBL" id="AYKW01000019">
    <property type="protein sequence ID" value="PIL29744.1"/>
    <property type="molecule type" value="Genomic_DNA"/>
</dbReference>
<dbReference type="PANTHER" id="PTHR22893">
    <property type="entry name" value="NADH OXIDOREDUCTASE-RELATED"/>
    <property type="match status" value="1"/>
</dbReference>
<dbReference type="STRING" id="1077348.A0A2G8S7N4"/>
<dbReference type="Gene3D" id="3.20.20.70">
    <property type="entry name" value="Aldolase class I"/>
    <property type="match status" value="2"/>
</dbReference>
<dbReference type="InterPro" id="IPR001155">
    <property type="entry name" value="OxRdtase_FMN_N"/>
</dbReference>
<dbReference type="GO" id="GO:0003959">
    <property type="term" value="F:NADPH dehydrogenase activity"/>
    <property type="evidence" value="ECO:0007669"/>
    <property type="project" value="TreeGrafter"/>
</dbReference>
<protein>
    <recommendedName>
        <fullName evidence="1">NADH:flavin oxidoreductase/NADH oxidase N-terminal domain-containing protein</fullName>
    </recommendedName>
</protein>
<name>A0A2G8S7N4_9APHY</name>
<proteinExistence type="predicted"/>
<dbReference type="InterPro" id="IPR045247">
    <property type="entry name" value="Oye-like"/>
</dbReference>
<dbReference type="OrthoDB" id="276546at2759"/>
<dbReference type="Pfam" id="PF00724">
    <property type="entry name" value="Oxidored_FMN"/>
    <property type="match status" value="1"/>
</dbReference>
<comment type="caution">
    <text evidence="2">The sequence shown here is derived from an EMBL/GenBank/DDBJ whole genome shotgun (WGS) entry which is preliminary data.</text>
</comment>
<evidence type="ECO:0000259" key="1">
    <source>
        <dbReference type="Pfam" id="PF00724"/>
    </source>
</evidence>
<gene>
    <name evidence="2" type="ORF">GSI_08183</name>
</gene>
<accession>A0A2G8S7N4</accession>
<sequence length="401" mass="44566">MPAPPALFSPIQVGNIKLAHRVVLAPLTRFRNDDAHVPTDLGVEYYTQRASVPGTLLIAESTLISPEASGISNAPGIWNDAQVAAWKKIVEAVHAKGSYIYLQLGAMGRAARPHVLLKEFPDAPFAAPSPTPLKSQPEPVPRELTKDGVHFPFPSDPIKRLLLSKCWREASIYLHITYAEIKQYAEWFATAARNAVEGAGFDGVEVHGANGYLVDQFLQDVSNTRTDEYGGSIENRARFVLEVMDAIVAAVGATKAAIRLSPWSTYQDMRMEDPIPQFTYLVDELRQRHPNLAYLHVVTPNVPFAKGPEDESQTHFIHRLWAPRPVITTGGYNRESALEVAEETGQLVGYGPLFLANPDLPFRLREDLPLNTPDPSTFYTRLSEKGYTDYPFSEEFLKSQV</sequence>
<organism evidence="2 3">
    <name type="scientific">Ganoderma sinense ZZ0214-1</name>
    <dbReference type="NCBI Taxonomy" id="1077348"/>
    <lineage>
        <taxon>Eukaryota</taxon>
        <taxon>Fungi</taxon>
        <taxon>Dikarya</taxon>
        <taxon>Basidiomycota</taxon>
        <taxon>Agaricomycotina</taxon>
        <taxon>Agaricomycetes</taxon>
        <taxon>Polyporales</taxon>
        <taxon>Polyporaceae</taxon>
        <taxon>Ganoderma</taxon>
    </lineage>
</organism>
<dbReference type="AlphaFoldDB" id="A0A2G8S7N4"/>
<dbReference type="SUPFAM" id="SSF51395">
    <property type="entry name" value="FMN-linked oxidoreductases"/>
    <property type="match status" value="1"/>
</dbReference>
<evidence type="ECO:0000313" key="3">
    <source>
        <dbReference type="Proteomes" id="UP000230002"/>
    </source>
</evidence>
<reference evidence="2 3" key="1">
    <citation type="journal article" date="2015" name="Sci. Rep.">
        <title>Chromosome-level genome map provides insights into diverse defense mechanisms in the medicinal fungus Ganoderma sinense.</title>
        <authorList>
            <person name="Zhu Y."/>
            <person name="Xu J."/>
            <person name="Sun C."/>
            <person name="Zhou S."/>
            <person name="Xu H."/>
            <person name="Nelson D.R."/>
            <person name="Qian J."/>
            <person name="Song J."/>
            <person name="Luo H."/>
            <person name="Xiang L."/>
            <person name="Li Y."/>
            <person name="Xu Z."/>
            <person name="Ji A."/>
            <person name="Wang L."/>
            <person name="Lu S."/>
            <person name="Hayward A."/>
            <person name="Sun W."/>
            <person name="Li X."/>
            <person name="Schwartz D.C."/>
            <person name="Wang Y."/>
            <person name="Chen S."/>
        </authorList>
    </citation>
    <scope>NUCLEOTIDE SEQUENCE [LARGE SCALE GENOMIC DNA]</scope>
    <source>
        <strain evidence="2 3">ZZ0214-1</strain>
    </source>
</reference>
<dbReference type="Proteomes" id="UP000230002">
    <property type="component" value="Unassembled WGS sequence"/>
</dbReference>
<dbReference type="GO" id="GO:0010181">
    <property type="term" value="F:FMN binding"/>
    <property type="evidence" value="ECO:0007669"/>
    <property type="project" value="InterPro"/>
</dbReference>
<dbReference type="PANTHER" id="PTHR22893:SF91">
    <property type="entry name" value="NADPH DEHYDROGENASE 2-RELATED"/>
    <property type="match status" value="1"/>
</dbReference>
<keyword evidence="3" id="KW-1185">Reference proteome</keyword>
<evidence type="ECO:0000313" key="2">
    <source>
        <dbReference type="EMBL" id="PIL29744.1"/>
    </source>
</evidence>
<dbReference type="InterPro" id="IPR013785">
    <property type="entry name" value="Aldolase_TIM"/>
</dbReference>
<feature type="domain" description="NADH:flavin oxidoreductase/NADH oxidase N-terminal" evidence="1">
    <location>
        <begin position="7"/>
        <end position="371"/>
    </location>
</feature>